<evidence type="ECO:0000313" key="3">
    <source>
        <dbReference type="Proteomes" id="UP001212997"/>
    </source>
</evidence>
<gene>
    <name evidence="2" type="ORF">NLI96_g8083</name>
</gene>
<name>A0AAD5UXZ4_9APHY</name>
<proteinExistence type="predicted"/>
<protein>
    <submittedName>
        <fullName evidence="2">Uncharacterized protein</fullName>
    </submittedName>
</protein>
<dbReference type="Proteomes" id="UP001212997">
    <property type="component" value="Unassembled WGS sequence"/>
</dbReference>
<sequence length="133" mass="15552">MSTRYIPHIIYTIAITSITTHLLNQRKSFEDQRYHIRTHISLLESTVSRLRAGEEVDGEVYERIERMKREYEVDRSAARGVRVDEKEVIGWREVLLGNRSGSGESRSESGPSEWEKRDLERVRQEIEKESSSS</sequence>
<feature type="region of interest" description="Disordered" evidence="1">
    <location>
        <begin position="98"/>
        <end position="133"/>
    </location>
</feature>
<feature type="compositionally biased region" description="Low complexity" evidence="1">
    <location>
        <begin position="99"/>
        <end position="112"/>
    </location>
</feature>
<feature type="compositionally biased region" description="Basic and acidic residues" evidence="1">
    <location>
        <begin position="113"/>
        <end position="133"/>
    </location>
</feature>
<evidence type="ECO:0000313" key="2">
    <source>
        <dbReference type="EMBL" id="KAJ3480830.1"/>
    </source>
</evidence>
<dbReference type="EMBL" id="JANAWD010000353">
    <property type="protein sequence ID" value="KAJ3480830.1"/>
    <property type="molecule type" value="Genomic_DNA"/>
</dbReference>
<reference evidence="2" key="1">
    <citation type="submission" date="2022-07" db="EMBL/GenBank/DDBJ databases">
        <title>Genome Sequence of Physisporinus lineatus.</title>
        <authorList>
            <person name="Buettner E."/>
        </authorList>
    </citation>
    <scope>NUCLEOTIDE SEQUENCE</scope>
    <source>
        <strain evidence="2">VT162</strain>
    </source>
</reference>
<accession>A0AAD5UXZ4</accession>
<comment type="caution">
    <text evidence="2">The sequence shown here is derived from an EMBL/GenBank/DDBJ whole genome shotgun (WGS) entry which is preliminary data.</text>
</comment>
<evidence type="ECO:0000256" key="1">
    <source>
        <dbReference type="SAM" id="MobiDB-lite"/>
    </source>
</evidence>
<dbReference type="AlphaFoldDB" id="A0AAD5UXZ4"/>
<keyword evidence="3" id="KW-1185">Reference proteome</keyword>
<organism evidence="2 3">
    <name type="scientific">Meripilus lineatus</name>
    <dbReference type="NCBI Taxonomy" id="2056292"/>
    <lineage>
        <taxon>Eukaryota</taxon>
        <taxon>Fungi</taxon>
        <taxon>Dikarya</taxon>
        <taxon>Basidiomycota</taxon>
        <taxon>Agaricomycotina</taxon>
        <taxon>Agaricomycetes</taxon>
        <taxon>Polyporales</taxon>
        <taxon>Meripilaceae</taxon>
        <taxon>Meripilus</taxon>
    </lineage>
</organism>